<evidence type="ECO:0000256" key="5">
    <source>
        <dbReference type="ARBA" id="ARBA00023242"/>
    </source>
</evidence>
<sequence length="198" mass="22580">MYDDLSLISKQTNVDIVLPSTSNVMEDNQSTFMDDKLNIGKDDDGNDEHQKQQNVVVLPSEELSQDMTSTSTTTRTVTPPPPTTTTIDEDASMKENEKQASCQRMMFLLSNFSEEQFNRYEMYRRSRFSKSTIKRLVKQATNYSINEKVAFAIAGIAKVFVGQLVETGLDYMAEHNESGPLKPKHIREAMRRLKRNVI</sequence>
<evidence type="ECO:0000313" key="10">
    <source>
        <dbReference type="Proteomes" id="UP001142055"/>
    </source>
</evidence>
<dbReference type="Pfam" id="PF04719">
    <property type="entry name" value="TAFII28"/>
    <property type="match status" value="1"/>
</dbReference>
<dbReference type="PANTHER" id="PTHR13218">
    <property type="entry name" value="TRANSCRIPTION INITIATION FACTOR TFIID SUBUNIT 11-RELATED"/>
    <property type="match status" value="1"/>
</dbReference>
<evidence type="ECO:0000256" key="2">
    <source>
        <dbReference type="ARBA" id="ARBA00009788"/>
    </source>
</evidence>
<dbReference type="Proteomes" id="UP001142055">
    <property type="component" value="Chromosome 2"/>
</dbReference>
<gene>
    <name evidence="9" type="ORF">RDWZM_004827</name>
</gene>
<dbReference type="InterPro" id="IPR006809">
    <property type="entry name" value="TAFII28_dom"/>
</dbReference>
<evidence type="ECO:0000313" key="9">
    <source>
        <dbReference type="EMBL" id="KAJ6219015.1"/>
    </source>
</evidence>
<dbReference type="OMA" id="RIMQQMT"/>
<reference evidence="9" key="1">
    <citation type="submission" date="2022-12" db="EMBL/GenBank/DDBJ databases">
        <title>Genome assemblies of Blomia tropicalis.</title>
        <authorList>
            <person name="Cui Y."/>
        </authorList>
    </citation>
    <scope>NUCLEOTIDE SEQUENCE</scope>
    <source>
        <tissue evidence="9">Adult mites</tissue>
    </source>
</reference>
<evidence type="ECO:0000256" key="7">
    <source>
        <dbReference type="SAM" id="MobiDB-lite"/>
    </source>
</evidence>
<evidence type="ECO:0000256" key="4">
    <source>
        <dbReference type="ARBA" id="ARBA00023163"/>
    </source>
</evidence>
<organism evidence="9 10">
    <name type="scientific">Blomia tropicalis</name>
    <name type="common">Mite</name>
    <dbReference type="NCBI Taxonomy" id="40697"/>
    <lineage>
        <taxon>Eukaryota</taxon>
        <taxon>Metazoa</taxon>
        <taxon>Ecdysozoa</taxon>
        <taxon>Arthropoda</taxon>
        <taxon>Chelicerata</taxon>
        <taxon>Arachnida</taxon>
        <taxon>Acari</taxon>
        <taxon>Acariformes</taxon>
        <taxon>Sarcoptiformes</taxon>
        <taxon>Astigmata</taxon>
        <taxon>Glycyphagoidea</taxon>
        <taxon>Echimyopodidae</taxon>
        <taxon>Blomia</taxon>
    </lineage>
</organism>
<keyword evidence="4" id="KW-0804">Transcription</keyword>
<dbReference type="EMBL" id="JAPWDV010000002">
    <property type="protein sequence ID" value="KAJ6219015.1"/>
    <property type="molecule type" value="Genomic_DNA"/>
</dbReference>
<comment type="caution">
    <text evidence="9">The sequence shown here is derived from an EMBL/GenBank/DDBJ whole genome shotgun (WGS) entry which is preliminary data.</text>
</comment>
<dbReference type="SUPFAM" id="SSF47113">
    <property type="entry name" value="Histone-fold"/>
    <property type="match status" value="1"/>
</dbReference>
<dbReference type="Gene3D" id="1.10.20.10">
    <property type="entry name" value="Histone, subunit A"/>
    <property type="match status" value="1"/>
</dbReference>
<feature type="domain" description="TAFII28-like protein" evidence="8">
    <location>
        <begin position="108"/>
        <end position="192"/>
    </location>
</feature>
<dbReference type="InterPro" id="IPR045127">
    <property type="entry name" value="TAF11-like"/>
</dbReference>
<name>A0A9Q0M4K4_BLOTA</name>
<proteinExistence type="inferred from homology"/>
<dbReference type="GO" id="GO:0051123">
    <property type="term" value="P:RNA polymerase II preinitiation complex assembly"/>
    <property type="evidence" value="ECO:0007669"/>
    <property type="project" value="InterPro"/>
</dbReference>
<dbReference type="PANTHER" id="PTHR13218:SF8">
    <property type="entry name" value="TRANSCRIPTION INITIATION FACTOR TFIID SUBUNIT 11"/>
    <property type="match status" value="1"/>
</dbReference>
<keyword evidence="3" id="KW-0805">Transcription regulation</keyword>
<keyword evidence="10" id="KW-1185">Reference proteome</keyword>
<protein>
    <recommendedName>
        <fullName evidence="6">Transcription initiation factor TFIID subunit 11</fullName>
    </recommendedName>
</protein>
<keyword evidence="5" id="KW-0539">Nucleus</keyword>
<evidence type="ECO:0000256" key="3">
    <source>
        <dbReference type="ARBA" id="ARBA00023015"/>
    </source>
</evidence>
<evidence type="ECO:0000256" key="1">
    <source>
        <dbReference type="ARBA" id="ARBA00004123"/>
    </source>
</evidence>
<feature type="region of interest" description="Disordered" evidence="7">
    <location>
        <begin position="57"/>
        <end position="93"/>
    </location>
</feature>
<dbReference type="InterPro" id="IPR009072">
    <property type="entry name" value="Histone-fold"/>
</dbReference>
<dbReference type="FunFam" id="1.10.20.10:FF:000061">
    <property type="entry name" value="TFIID subunit"/>
    <property type="match status" value="1"/>
</dbReference>
<feature type="compositionally biased region" description="Low complexity" evidence="7">
    <location>
        <begin position="68"/>
        <end position="77"/>
    </location>
</feature>
<dbReference type="CDD" id="cd08048">
    <property type="entry name" value="HFD_TAF11"/>
    <property type="match status" value="1"/>
</dbReference>
<evidence type="ECO:0000256" key="6">
    <source>
        <dbReference type="ARBA" id="ARBA00072882"/>
    </source>
</evidence>
<evidence type="ECO:0000259" key="8">
    <source>
        <dbReference type="Pfam" id="PF04719"/>
    </source>
</evidence>
<dbReference type="AlphaFoldDB" id="A0A9Q0M4K4"/>
<dbReference type="GO" id="GO:0046982">
    <property type="term" value="F:protein heterodimerization activity"/>
    <property type="evidence" value="ECO:0007669"/>
    <property type="project" value="InterPro"/>
</dbReference>
<dbReference type="GO" id="GO:0016251">
    <property type="term" value="F:RNA polymerase II general transcription initiation factor activity"/>
    <property type="evidence" value="ECO:0007669"/>
    <property type="project" value="TreeGrafter"/>
</dbReference>
<comment type="similarity">
    <text evidence="2">Belongs to the TAF11 family.</text>
</comment>
<accession>A0A9Q0M4K4</accession>
<comment type="subcellular location">
    <subcellularLocation>
        <location evidence="1">Nucleus</location>
    </subcellularLocation>
</comment>
<dbReference type="GO" id="GO:0005669">
    <property type="term" value="C:transcription factor TFIID complex"/>
    <property type="evidence" value="ECO:0007669"/>
    <property type="project" value="InterPro"/>
</dbReference>